<evidence type="ECO:0000313" key="1">
    <source>
        <dbReference type="EMBL" id="CAF4648513.1"/>
    </source>
</evidence>
<sequence>MLDGLNKSMMKLDVSTSNNFGRPRLLLFELAHQYNYLHLSNFHNNAIDQRFTRLDPNTVQQSSQLLESIHQSLLTVIQQQNTLTTTYRNMYKIDPLIHNGYTNRNIPTASILTITITLLSGILPIPNDKPSTIFLPLTTNQS</sequence>
<protein>
    <submittedName>
        <fullName evidence="1">Uncharacterized protein</fullName>
    </submittedName>
</protein>
<dbReference type="AlphaFoldDB" id="A0A821F6K4"/>
<gene>
    <name evidence="1" type="ORF">TOA249_LOCUS13816</name>
</gene>
<proteinExistence type="predicted"/>
<accession>A0A821F6K4</accession>
<evidence type="ECO:0000313" key="2">
    <source>
        <dbReference type="Proteomes" id="UP000663838"/>
    </source>
</evidence>
<dbReference type="EMBL" id="CAJOBS010000831">
    <property type="protein sequence ID" value="CAF4648513.1"/>
    <property type="molecule type" value="Genomic_DNA"/>
</dbReference>
<comment type="caution">
    <text evidence="1">The sequence shown here is derived from an EMBL/GenBank/DDBJ whole genome shotgun (WGS) entry which is preliminary data.</text>
</comment>
<organism evidence="1 2">
    <name type="scientific">Rotaria socialis</name>
    <dbReference type="NCBI Taxonomy" id="392032"/>
    <lineage>
        <taxon>Eukaryota</taxon>
        <taxon>Metazoa</taxon>
        <taxon>Spiralia</taxon>
        <taxon>Gnathifera</taxon>
        <taxon>Rotifera</taxon>
        <taxon>Eurotatoria</taxon>
        <taxon>Bdelloidea</taxon>
        <taxon>Philodinida</taxon>
        <taxon>Philodinidae</taxon>
        <taxon>Rotaria</taxon>
    </lineage>
</organism>
<reference evidence="1" key="1">
    <citation type="submission" date="2021-02" db="EMBL/GenBank/DDBJ databases">
        <authorList>
            <person name="Nowell W R."/>
        </authorList>
    </citation>
    <scope>NUCLEOTIDE SEQUENCE</scope>
</reference>
<dbReference type="Proteomes" id="UP000663838">
    <property type="component" value="Unassembled WGS sequence"/>
</dbReference>
<name>A0A821F6K4_9BILA</name>